<gene>
    <name evidence="2" type="ORF">TCHU04912_LOCUS5724</name>
</gene>
<evidence type="ECO:0000259" key="1">
    <source>
        <dbReference type="Pfam" id="PF13383"/>
    </source>
</evidence>
<organism evidence="2">
    <name type="scientific">Tetraselmis chuii</name>
    <dbReference type="NCBI Taxonomy" id="63592"/>
    <lineage>
        <taxon>Eukaryota</taxon>
        <taxon>Viridiplantae</taxon>
        <taxon>Chlorophyta</taxon>
        <taxon>core chlorophytes</taxon>
        <taxon>Chlorodendrophyceae</taxon>
        <taxon>Chlorodendrales</taxon>
        <taxon>Chlorodendraceae</taxon>
        <taxon>Tetraselmis</taxon>
    </lineage>
</organism>
<dbReference type="Pfam" id="PF13383">
    <property type="entry name" value="Methyltransf_22"/>
    <property type="match status" value="1"/>
</dbReference>
<name>A0A7S1SMM2_9CHLO</name>
<dbReference type="InterPro" id="IPR026913">
    <property type="entry name" value="METTL24"/>
</dbReference>
<dbReference type="PANTHER" id="PTHR32026">
    <property type="entry name" value="METHYLTRANSFERASE-LIKE PROTEIN 24"/>
    <property type="match status" value="1"/>
</dbReference>
<reference evidence="2" key="1">
    <citation type="submission" date="2021-01" db="EMBL/GenBank/DDBJ databases">
        <authorList>
            <person name="Corre E."/>
            <person name="Pelletier E."/>
            <person name="Niang G."/>
            <person name="Scheremetjew M."/>
            <person name="Finn R."/>
            <person name="Kale V."/>
            <person name="Holt S."/>
            <person name="Cochrane G."/>
            <person name="Meng A."/>
            <person name="Brown T."/>
            <person name="Cohen L."/>
        </authorList>
    </citation>
    <scope>NUCLEOTIDE SEQUENCE</scope>
    <source>
        <strain evidence="2">PLY429</strain>
    </source>
</reference>
<feature type="domain" description="Methyltransferase" evidence="1">
    <location>
        <begin position="3"/>
        <end position="208"/>
    </location>
</feature>
<dbReference type="InterPro" id="IPR025714">
    <property type="entry name" value="Methyltranfer_dom"/>
</dbReference>
<dbReference type="AlphaFoldDB" id="A0A7S1SMM2"/>
<evidence type="ECO:0000313" key="2">
    <source>
        <dbReference type="EMBL" id="CAD9203489.1"/>
    </source>
</evidence>
<dbReference type="PANTHER" id="PTHR32026:SF27">
    <property type="entry name" value="METHYLTRANSFERASE FKBM DOMAIN-CONTAINING PROTEIN-RELATED"/>
    <property type="match status" value="1"/>
</dbReference>
<protein>
    <recommendedName>
        <fullName evidence="1">Methyltransferase domain-containing protein</fullName>
    </recommendedName>
</protein>
<accession>A0A7S1SMM2</accession>
<proteinExistence type="predicted"/>
<dbReference type="EMBL" id="HBGG01011266">
    <property type="protein sequence ID" value="CAD9203489.1"/>
    <property type="molecule type" value="Transcribed_RNA"/>
</dbReference>
<sequence>MSAATFFQENWEPDFSCSWERRVGRPGDGGKWLCDPHKLTQVPECLVYSFGSKNNFDFEDALHREVGERCDIHSFDHTIGQSPSSTPAFVRFHPWSLGIGAKARLLNSPLKSLTEIVAQLRHWGRTLHVLKIDVEGAEADVLPSMLDDGSFERLKVQQVQLKIRANNPQKLHRLLRSFRNAGYAIFHKEPDTQLSELSILRVEYSFVKLTKAFWQ</sequence>